<dbReference type="InterPro" id="IPR008979">
    <property type="entry name" value="Galactose-bd-like_sf"/>
</dbReference>
<dbReference type="GO" id="GO:0045893">
    <property type="term" value="P:positive regulation of DNA-templated transcription"/>
    <property type="evidence" value="ECO:0007669"/>
    <property type="project" value="TreeGrafter"/>
</dbReference>
<feature type="compositionally biased region" description="Low complexity" evidence="3">
    <location>
        <begin position="640"/>
        <end position="672"/>
    </location>
</feature>
<dbReference type="Gene3D" id="2.60.40.1970">
    <property type="entry name" value="YEATS domain"/>
    <property type="match status" value="1"/>
</dbReference>
<feature type="compositionally biased region" description="Polar residues" evidence="3">
    <location>
        <begin position="833"/>
        <end position="842"/>
    </location>
</feature>
<feature type="compositionally biased region" description="Low complexity" evidence="3">
    <location>
        <begin position="332"/>
        <end position="343"/>
    </location>
</feature>
<protein>
    <recommendedName>
        <fullName evidence="4">YEATS domain-containing protein</fullName>
    </recommendedName>
</protein>
<comment type="subcellular location">
    <subcellularLocation>
        <location evidence="2">Nucleus</location>
    </subcellularLocation>
</comment>
<dbReference type="EMBL" id="PZQS01000013">
    <property type="protein sequence ID" value="PVD20078.1"/>
    <property type="molecule type" value="Genomic_DNA"/>
</dbReference>
<dbReference type="InterPro" id="IPR055129">
    <property type="entry name" value="YEATS_dom"/>
</dbReference>
<accession>A0A2T7NFY0</accession>
<dbReference type="PANTHER" id="PTHR47827">
    <property type="entry name" value="AHD DOMAIN-CONTAINING PROTEIN"/>
    <property type="match status" value="1"/>
</dbReference>
<dbReference type="PANTHER" id="PTHR47827:SF3">
    <property type="entry name" value="AF-9 ANC1 HOMOLOGY DOMAIN-CONTAINING PROTEIN"/>
    <property type="match status" value="1"/>
</dbReference>
<evidence type="ECO:0000256" key="3">
    <source>
        <dbReference type="SAM" id="MobiDB-lite"/>
    </source>
</evidence>
<feature type="compositionally biased region" description="Low complexity" evidence="3">
    <location>
        <begin position="590"/>
        <end position="603"/>
    </location>
</feature>
<dbReference type="PROSITE" id="PS51037">
    <property type="entry name" value="YEATS"/>
    <property type="match status" value="1"/>
</dbReference>
<proteinExistence type="predicted"/>
<organism evidence="5 6">
    <name type="scientific">Pomacea canaliculata</name>
    <name type="common">Golden apple snail</name>
    <dbReference type="NCBI Taxonomy" id="400727"/>
    <lineage>
        <taxon>Eukaryota</taxon>
        <taxon>Metazoa</taxon>
        <taxon>Spiralia</taxon>
        <taxon>Lophotrochozoa</taxon>
        <taxon>Mollusca</taxon>
        <taxon>Gastropoda</taxon>
        <taxon>Caenogastropoda</taxon>
        <taxon>Architaenioglossa</taxon>
        <taxon>Ampullarioidea</taxon>
        <taxon>Ampullariidae</taxon>
        <taxon>Pomacea</taxon>
    </lineage>
</organism>
<feature type="compositionally biased region" description="Basic and acidic residues" evidence="3">
    <location>
        <begin position="727"/>
        <end position="756"/>
    </location>
</feature>
<feature type="compositionally biased region" description="Basic and acidic residues" evidence="3">
    <location>
        <begin position="562"/>
        <end position="577"/>
    </location>
</feature>
<keyword evidence="6" id="KW-1185">Reference proteome</keyword>
<comment type="caution">
    <text evidence="5">The sequence shown here is derived from an EMBL/GenBank/DDBJ whole genome shotgun (WGS) entry which is preliminary data.</text>
</comment>
<feature type="compositionally biased region" description="Basic and acidic residues" evidence="3">
    <location>
        <begin position="504"/>
        <end position="517"/>
    </location>
</feature>
<feature type="compositionally biased region" description="Low complexity" evidence="3">
    <location>
        <begin position="386"/>
        <end position="418"/>
    </location>
</feature>
<feature type="compositionally biased region" description="Basic and acidic residues" evidence="3">
    <location>
        <begin position="344"/>
        <end position="369"/>
    </location>
</feature>
<dbReference type="GO" id="GO:0003682">
    <property type="term" value="F:chromatin binding"/>
    <property type="evidence" value="ECO:0007669"/>
    <property type="project" value="TreeGrafter"/>
</dbReference>
<feature type="compositionally biased region" description="Basic and acidic residues" evidence="3">
    <location>
        <begin position="274"/>
        <end position="288"/>
    </location>
</feature>
<gene>
    <name evidence="5" type="ORF">C0Q70_20572</name>
</gene>
<sequence>MAASLVPHIRRARVSSVLNRDVKQFGKQHLFDEQEETCWNSDQGSPQFIQVNLDQPAQVTEVQIQFQGGFVGKECQLEVKNTDVVTVQIELGHKADFKPRPSPEGFTHDWMVFVRGPDGTNIQHYVEKVVFHLHDTFKNPKRVVTEPPYAVSESGYAGFLLPIEIFFRNKQQPRKIRFEYDLYLNGEGAGPVNNKRHEKLKFSNPSEDFRQKLLKAGAVSSIAAAANQPFMDLFGPPIKTSLVDSPKKHKNKDKDKSYSRGKHSPATSNSSSTSEKDSKSDSHIHVSGKDISNSISAPQKDRDVTASSQRDKEGFSSSSKDRENTSSHKDSSSSSLSQRSSSSAREKERDSTSSSSHKDKDTLSHKDYKGGGTGLSHKEKNGFKKSSSSSGHRETSSSSAPLSSSTSHGQKSSSSFYKSSHRDIYGSSVKASPGKDVQGTTDMGSSLKEGSSNHKKKSKDKAGRDKESGESTSKRALEPVAMGDNPSTKKRKLDSKNSSSKSKSKSEHDKSSSKDSSAKSSSKNESSKPPKKKEGKSENSKMPEELDSRSSSATSSKRKSIEKRVADDIDKKGESSKKTCTPALMQRRPSNSSVSSEVSTVSSLQFTDEEEERPGLDISNLMADLGSPSDKEQNSKPKPKLASPAPSSPVPVHSGSLLSKSKTSKMSSSSISLKKKSPPSPVNFSNNASSLSSSRSLKPSASTSSTKKKSPNSSSSKNSRPPSSSTDKTKEKKISSDKQQEKLSKESKAEKCEPKTDSPQALPPVSRKESQSSVLEKVNRVDKKKNETTAPQKALKVERKSSEEEGELSSSLNLSDSSDEEMEMVVNDDRRGNSASVSSETVPPQADPSNVGAPDRRVSVDSMHHMSHENGGLFYKDDLADNGYTLWSLVLLQKEIESVSEPSVLQEIAELVFDSGKSATYDDTFEFDLCAMEKDVVDKIRDIVSQHHRNP</sequence>
<dbReference type="STRING" id="400727.A0A2T7NFY0"/>
<name>A0A2T7NFY0_POMCA</name>
<evidence type="ECO:0000313" key="5">
    <source>
        <dbReference type="EMBL" id="PVD20078.1"/>
    </source>
</evidence>
<feature type="compositionally biased region" description="Polar residues" evidence="3">
    <location>
        <begin position="438"/>
        <end position="450"/>
    </location>
</feature>
<dbReference type="InterPro" id="IPR038704">
    <property type="entry name" value="YEAST_sf"/>
</dbReference>
<feature type="region of interest" description="Disordered" evidence="3">
    <location>
        <begin position="240"/>
        <end position="856"/>
    </location>
</feature>
<dbReference type="InterPro" id="IPR040930">
    <property type="entry name" value="AF-9_AHD"/>
</dbReference>
<dbReference type="InterPro" id="IPR052790">
    <property type="entry name" value="YEATS_domain"/>
</dbReference>
<dbReference type="OrthoDB" id="10053467at2759"/>
<dbReference type="CDD" id="cd16906">
    <property type="entry name" value="YEATS_AF-9_like"/>
    <property type="match status" value="1"/>
</dbReference>
<evidence type="ECO:0000256" key="1">
    <source>
        <dbReference type="ARBA" id="ARBA00023242"/>
    </source>
</evidence>
<feature type="compositionally biased region" description="Basic and acidic residues" evidence="3">
    <location>
        <begin position="535"/>
        <end position="548"/>
    </location>
</feature>
<evidence type="ECO:0000313" key="6">
    <source>
        <dbReference type="Proteomes" id="UP000245119"/>
    </source>
</evidence>
<feature type="compositionally biased region" description="Basic and acidic residues" evidence="3">
    <location>
        <begin position="299"/>
        <end position="331"/>
    </location>
</feature>
<feature type="domain" description="YEATS" evidence="4">
    <location>
        <begin position="79"/>
        <end position="216"/>
    </location>
</feature>
<dbReference type="Pfam" id="PF17793">
    <property type="entry name" value="AHD"/>
    <property type="match status" value="1"/>
</dbReference>
<evidence type="ECO:0000256" key="2">
    <source>
        <dbReference type="PROSITE-ProRule" id="PRU00376"/>
    </source>
</evidence>
<feature type="compositionally biased region" description="Basic and acidic residues" evidence="3">
    <location>
        <begin position="777"/>
        <end position="787"/>
    </location>
</feature>
<dbReference type="Gene3D" id="1.20.1270.290">
    <property type="match status" value="1"/>
</dbReference>
<feature type="compositionally biased region" description="Basic and acidic residues" evidence="3">
    <location>
        <begin position="460"/>
        <end position="477"/>
    </location>
</feature>
<feature type="compositionally biased region" description="Low complexity" evidence="3">
    <location>
        <begin position="685"/>
        <end position="725"/>
    </location>
</feature>
<reference evidence="5 6" key="1">
    <citation type="submission" date="2018-04" db="EMBL/GenBank/DDBJ databases">
        <title>The genome of golden apple snail Pomacea canaliculata provides insight into stress tolerance and invasive adaptation.</title>
        <authorList>
            <person name="Liu C."/>
            <person name="Liu B."/>
            <person name="Ren Y."/>
            <person name="Zhang Y."/>
            <person name="Wang H."/>
            <person name="Li S."/>
            <person name="Jiang F."/>
            <person name="Yin L."/>
            <person name="Zhang G."/>
            <person name="Qian W."/>
            <person name="Fan W."/>
        </authorList>
    </citation>
    <scope>NUCLEOTIDE SEQUENCE [LARGE SCALE GENOMIC DNA]</scope>
    <source>
        <strain evidence="5">SZHN2017</strain>
        <tissue evidence="5">Muscle</tissue>
    </source>
</reference>
<dbReference type="Proteomes" id="UP000245119">
    <property type="component" value="Linkage Group LG13"/>
</dbReference>
<dbReference type="SUPFAM" id="SSF49785">
    <property type="entry name" value="Galactose-binding domain-like"/>
    <property type="match status" value="1"/>
</dbReference>
<dbReference type="GO" id="GO:0008023">
    <property type="term" value="C:transcription elongation factor complex"/>
    <property type="evidence" value="ECO:0007669"/>
    <property type="project" value="TreeGrafter"/>
</dbReference>
<evidence type="ECO:0000259" key="4">
    <source>
        <dbReference type="PROSITE" id="PS51037"/>
    </source>
</evidence>
<dbReference type="AlphaFoldDB" id="A0A2T7NFY0"/>
<dbReference type="Pfam" id="PF03366">
    <property type="entry name" value="YEATS"/>
    <property type="match status" value="1"/>
</dbReference>
<keyword evidence="1 2" id="KW-0539">Nucleus</keyword>